<dbReference type="STRING" id="35608.A0A2U1NK01"/>
<dbReference type="PANTHER" id="PTHR14942:SF9">
    <property type="entry name" value="OS02G0188500 PROTEIN"/>
    <property type="match status" value="1"/>
</dbReference>
<organism evidence="3 4">
    <name type="scientific">Artemisia annua</name>
    <name type="common">Sweet wormwood</name>
    <dbReference type="NCBI Taxonomy" id="35608"/>
    <lineage>
        <taxon>Eukaryota</taxon>
        <taxon>Viridiplantae</taxon>
        <taxon>Streptophyta</taxon>
        <taxon>Embryophyta</taxon>
        <taxon>Tracheophyta</taxon>
        <taxon>Spermatophyta</taxon>
        <taxon>Magnoliopsida</taxon>
        <taxon>eudicotyledons</taxon>
        <taxon>Gunneridae</taxon>
        <taxon>Pentapetalae</taxon>
        <taxon>asterids</taxon>
        <taxon>campanulids</taxon>
        <taxon>Asterales</taxon>
        <taxon>Asteraceae</taxon>
        <taxon>Asteroideae</taxon>
        <taxon>Anthemideae</taxon>
        <taxon>Artemisiinae</taxon>
        <taxon>Artemisia</taxon>
    </lineage>
</organism>
<dbReference type="InterPro" id="IPR029071">
    <property type="entry name" value="Ubiquitin-like_domsf"/>
</dbReference>
<reference evidence="3 4" key="1">
    <citation type="journal article" date="2018" name="Mol. Plant">
        <title>The genome of Artemisia annua provides insight into the evolution of Asteraceae family and artemisinin biosynthesis.</title>
        <authorList>
            <person name="Shen Q."/>
            <person name="Zhang L."/>
            <person name="Liao Z."/>
            <person name="Wang S."/>
            <person name="Yan T."/>
            <person name="Shi P."/>
            <person name="Liu M."/>
            <person name="Fu X."/>
            <person name="Pan Q."/>
            <person name="Wang Y."/>
            <person name="Lv Z."/>
            <person name="Lu X."/>
            <person name="Zhang F."/>
            <person name="Jiang W."/>
            <person name="Ma Y."/>
            <person name="Chen M."/>
            <person name="Hao X."/>
            <person name="Li L."/>
            <person name="Tang Y."/>
            <person name="Lv G."/>
            <person name="Zhou Y."/>
            <person name="Sun X."/>
            <person name="Brodelius P.E."/>
            <person name="Rose J.K.C."/>
            <person name="Tang K."/>
        </authorList>
    </citation>
    <scope>NUCLEOTIDE SEQUENCE [LARGE SCALE GENOMIC DNA]</scope>
    <source>
        <strain evidence="4">cv. Huhao1</strain>
        <tissue evidence="3">Leaf</tissue>
    </source>
</reference>
<comment type="caution">
    <text evidence="3">The sequence shown here is derived from an EMBL/GenBank/DDBJ whole genome shotgun (WGS) entry which is preliminary data.</text>
</comment>
<dbReference type="Gene3D" id="3.10.20.90">
    <property type="entry name" value="Phosphatidylinositol 3-kinase Catalytic Subunit, Chain A, domain 1"/>
    <property type="match status" value="1"/>
</dbReference>
<name>A0A2U1NK01_ARTAN</name>
<dbReference type="GO" id="GO:0000398">
    <property type="term" value="P:mRNA splicing, via spliceosome"/>
    <property type="evidence" value="ECO:0007669"/>
    <property type="project" value="InterPro"/>
</dbReference>
<gene>
    <name evidence="3" type="ORF">CTI12_AA256210</name>
</gene>
<feature type="domain" description="SNRNP25 ubiquitin-like" evidence="2">
    <location>
        <begin position="18"/>
        <end position="89"/>
    </location>
</feature>
<dbReference type="EMBL" id="PKPP01002666">
    <property type="protein sequence ID" value="PWA73839.1"/>
    <property type="molecule type" value="Genomic_DNA"/>
</dbReference>
<evidence type="ECO:0000313" key="3">
    <source>
        <dbReference type="EMBL" id="PWA73839.1"/>
    </source>
</evidence>
<feature type="compositionally biased region" description="Basic and acidic residues" evidence="1">
    <location>
        <begin position="118"/>
        <end position="134"/>
    </location>
</feature>
<feature type="compositionally biased region" description="Polar residues" evidence="1">
    <location>
        <begin position="105"/>
        <end position="117"/>
    </location>
</feature>
<dbReference type="AlphaFoldDB" id="A0A2U1NK01"/>
<evidence type="ECO:0000256" key="1">
    <source>
        <dbReference type="SAM" id="MobiDB-lite"/>
    </source>
</evidence>
<evidence type="ECO:0000313" key="4">
    <source>
        <dbReference type="Proteomes" id="UP000245207"/>
    </source>
</evidence>
<sequence length="190" mass="21569">MTYSGARLVAFFHSLCADISVVKNPTVAQLKQAVEDAFSHLPKQGTGKVSWSHVWAQFCLCYEGQKLLDQDNVGLHGIKDGDQLQFARHTSTSYNFIKGKSETCNNDLEESTASPSKQEVHNHEQYKEEGRHSSEVQNNSNQHNKDENEEDSCDEMAVNITCQCSWAHLFRRLFSYPRQKGHNTNYVELG</sequence>
<protein>
    <submittedName>
        <fullName evidence="3">Ubiquitin-related domain-containing protein</fullName>
    </submittedName>
</protein>
<evidence type="ECO:0000259" key="2">
    <source>
        <dbReference type="Pfam" id="PF18036"/>
    </source>
</evidence>
<accession>A0A2U1NK01</accession>
<dbReference type="Pfam" id="PF18036">
    <property type="entry name" value="Ubiquitin_4"/>
    <property type="match status" value="1"/>
</dbReference>
<dbReference type="SUPFAM" id="SSF54236">
    <property type="entry name" value="Ubiquitin-like"/>
    <property type="match status" value="1"/>
</dbReference>
<feature type="region of interest" description="Disordered" evidence="1">
    <location>
        <begin position="105"/>
        <end position="150"/>
    </location>
</feature>
<dbReference type="OrthoDB" id="72819at2759"/>
<dbReference type="InterPro" id="IPR040610">
    <property type="entry name" value="SNRNP25_ubiquitin"/>
</dbReference>
<dbReference type="Proteomes" id="UP000245207">
    <property type="component" value="Unassembled WGS sequence"/>
</dbReference>
<dbReference type="CDD" id="cd17058">
    <property type="entry name" value="Ubl_SNRNP25"/>
    <property type="match status" value="1"/>
</dbReference>
<dbReference type="PANTHER" id="PTHR14942">
    <property type="entry name" value="U11/U12 SMALL NUCLEAR RIBONUCLEOPROTEIN 25 KDA PROTEIN"/>
    <property type="match status" value="1"/>
</dbReference>
<dbReference type="InterPro" id="IPR039690">
    <property type="entry name" value="SNRNP25"/>
</dbReference>
<proteinExistence type="predicted"/>
<keyword evidence="4" id="KW-1185">Reference proteome</keyword>